<evidence type="ECO:0000256" key="6">
    <source>
        <dbReference type="ARBA" id="ARBA00023140"/>
    </source>
</evidence>
<dbReference type="InterPro" id="IPR008274">
    <property type="entry name" value="AldOxase/xan_DH_MoCoBD1"/>
</dbReference>
<feature type="binding site" evidence="9">
    <location>
        <position position="755"/>
    </location>
    <ligand>
        <name>Mo-molybdopterin</name>
        <dbReference type="ChEBI" id="CHEBI:71302"/>
    </ligand>
    <ligandPart>
        <name>Mo</name>
        <dbReference type="ChEBI" id="CHEBI:28685"/>
    </ligandPart>
</feature>
<evidence type="ECO:0000256" key="2">
    <source>
        <dbReference type="ARBA" id="ARBA00006849"/>
    </source>
</evidence>
<dbReference type="SUPFAM" id="SSF47741">
    <property type="entry name" value="CO dehydrogenase ISP C-domain like"/>
    <property type="match status" value="1"/>
</dbReference>
<dbReference type="EMBL" id="OU893350">
    <property type="protein sequence ID" value="CAG9788277.1"/>
    <property type="molecule type" value="Genomic_DNA"/>
</dbReference>
<evidence type="ECO:0000256" key="4">
    <source>
        <dbReference type="ARBA" id="ARBA00022505"/>
    </source>
</evidence>
<accession>A0A9N9R2S8</accession>
<reference evidence="11" key="1">
    <citation type="submission" date="2021-12" db="EMBL/GenBank/DDBJ databases">
        <authorList>
            <person name="King R."/>
        </authorList>
    </citation>
    <scope>NUCLEOTIDE SEQUENCE</scope>
</reference>
<dbReference type="GO" id="GO:0005777">
    <property type="term" value="C:peroxisome"/>
    <property type="evidence" value="ECO:0007669"/>
    <property type="project" value="UniProtKB-SubCell"/>
</dbReference>
<feature type="binding site" evidence="9">
    <location>
        <position position="42"/>
    </location>
    <ligand>
        <name>[2Fe-2S] cluster</name>
        <dbReference type="ChEBI" id="CHEBI:190135"/>
        <label>2</label>
    </ligand>
</feature>
<comment type="cofactor">
    <cofactor evidence="9">
        <name>Mo-molybdopterin</name>
        <dbReference type="ChEBI" id="CHEBI:71302"/>
    </cofactor>
    <text evidence="9">Binds 1 Mo-molybdopterin (Mo-MPT) cofactor per subunit.</text>
</comment>
<dbReference type="PANTHER" id="PTHR11908">
    <property type="entry name" value="XANTHINE DEHYDROGENASE"/>
    <property type="match status" value="1"/>
</dbReference>
<dbReference type="Pfam" id="PF02738">
    <property type="entry name" value="MoCoBD_1"/>
    <property type="match status" value="1"/>
</dbReference>
<dbReference type="Gene3D" id="3.30.390.50">
    <property type="entry name" value="CO dehydrogenase flavoprotein, C-terminal domain"/>
    <property type="match status" value="1"/>
</dbReference>
<evidence type="ECO:0000313" key="11">
    <source>
        <dbReference type="EMBL" id="CAG9788277.1"/>
    </source>
</evidence>
<dbReference type="OrthoDB" id="8300278at2759"/>
<dbReference type="InterPro" id="IPR016166">
    <property type="entry name" value="FAD-bd_PCMH"/>
</dbReference>
<dbReference type="SUPFAM" id="SSF56176">
    <property type="entry name" value="FAD-binding/transporter-associated domain-like"/>
    <property type="match status" value="1"/>
</dbReference>
<feature type="active site" description="Proton acceptor" evidence="7">
    <location>
        <position position="929"/>
    </location>
</feature>
<keyword evidence="9" id="KW-0408">Iron</keyword>
<dbReference type="GO" id="GO:0005506">
    <property type="term" value="F:iron ion binding"/>
    <property type="evidence" value="ECO:0007669"/>
    <property type="project" value="InterPro"/>
</dbReference>
<dbReference type="InterPro" id="IPR036884">
    <property type="entry name" value="2Fe-2S-bd_dom_sf"/>
</dbReference>
<feature type="binding site" evidence="8">
    <location>
        <position position="328"/>
    </location>
    <ligand>
        <name>FAD</name>
        <dbReference type="ChEBI" id="CHEBI:57692"/>
    </ligand>
</feature>
<dbReference type="Pfam" id="PF01799">
    <property type="entry name" value="Fer2_2"/>
    <property type="match status" value="1"/>
</dbReference>
<keyword evidence="5" id="KW-0560">Oxidoreductase</keyword>
<comment type="similarity">
    <text evidence="2">Belongs to the xanthine dehydrogenase family.</text>
</comment>
<feature type="binding site" evidence="9">
    <location>
        <position position="80"/>
    </location>
    <ligand>
        <name>[2Fe-2S] cluster</name>
        <dbReference type="ChEBI" id="CHEBI:190135"/>
        <label>2</label>
    </ligand>
</feature>
<name>A0A9N9R2S8_9NEOP</name>
<organism evidence="11 12">
    <name type="scientific">Diatraea saccharalis</name>
    <name type="common">sugarcane borer</name>
    <dbReference type="NCBI Taxonomy" id="40085"/>
    <lineage>
        <taxon>Eukaryota</taxon>
        <taxon>Metazoa</taxon>
        <taxon>Ecdysozoa</taxon>
        <taxon>Arthropoda</taxon>
        <taxon>Hexapoda</taxon>
        <taxon>Insecta</taxon>
        <taxon>Pterygota</taxon>
        <taxon>Neoptera</taxon>
        <taxon>Endopterygota</taxon>
        <taxon>Lepidoptera</taxon>
        <taxon>Glossata</taxon>
        <taxon>Ditrysia</taxon>
        <taxon>Pyraloidea</taxon>
        <taxon>Crambidae</taxon>
        <taxon>Crambinae</taxon>
        <taxon>Diatraea</taxon>
    </lineage>
</organism>
<protein>
    <recommendedName>
        <fullName evidence="10">FAD-binding PCMH-type domain-containing protein</fullName>
    </recommendedName>
</protein>
<dbReference type="InterPro" id="IPR016208">
    <property type="entry name" value="Ald_Oxase/xanthine_DH-like"/>
</dbReference>
<reference evidence="11" key="2">
    <citation type="submission" date="2022-10" db="EMBL/GenBank/DDBJ databases">
        <authorList>
            <consortium name="ENA_rothamsted_submissions"/>
            <consortium name="culmorum"/>
            <person name="King R."/>
        </authorList>
    </citation>
    <scope>NUCLEOTIDE SEQUENCE</scope>
</reference>
<evidence type="ECO:0000259" key="10">
    <source>
        <dbReference type="PROSITE" id="PS51387"/>
    </source>
</evidence>
<dbReference type="SUPFAM" id="SSF54665">
    <property type="entry name" value="CO dehydrogenase molybdoprotein N-domain-like"/>
    <property type="match status" value="1"/>
</dbReference>
<evidence type="ECO:0000256" key="7">
    <source>
        <dbReference type="PIRSR" id="PIRSR000127-1"/>
    </source>
</evidence>
<feature type="binding site" evidence="9">
    <location>
        <position position="78"/>
    </location>
    <ligand>
        <name>[2Fe-2S] cluster</name>
        <dbReference type="ChEBI" id="CHEBI:190135"/>
        <label>2</label>
    </ligand>
</feature>
<dbReference type="InterPro" id="IPR016169">
    <property type="entry name" value="FAD-bd_PCMH_sub2"/>
</dbReference>
<evidence type="ECO:0000313" key="12">
    <source>
        <dbReference type="Proteomes" id="UP001153714"/>
    </source>
</evidence>
<comment type="cofactor">
    <cofactor evidence="8">
        <name>FAD</name>
        <dbReference type="ChEBI" id="CHEBI:57692"/>
    </cofactor>
</comment>
<feature type="domain" description="FAD-binding PCMH-type" evidence="10">
    <location>
        <begin position="139"/>
        <end position="320"/>
    </location>
</feature>
<dbReference type="Gene3D" id="3.30.465.10">
    <property type="match status" value="1"/>
</dbReference>
<dbReference type="InterPro" id="IPR036318">
    <property type="entry name" value="FAD-bd_PCMH-like_sf"/>
</dbReference>
<dbReference type="Gene3D" id="3.90.1170.50">
    <property type="entry name" value="Aldehyde oxidase/xanthine dehydrogenase, a/b hammerhead"/>
    <property type="match status" value="1"/>
</dbReference>
<keyword evidence="4 9" id="KW-0500">Molybdenum</keyword>
<evidence type="ECO:0000256" key="1">
    <source>
        <dbReference type="ARBA" id="ARBA00004275"/>
    </source>
</evidence>
<keyword evidence="12" id="KW-1185">Reference proteome</keyword>
<feature type="binding site" evidence="9">
    <location>
        <position position="45"/>
    </location>
    <ligand>
        <name>[2Fe-2S] cluster</name>
        <dbReference type="ChEBI" id="CHEBI:190135"/>
        <label>2</label>
    </ligand>
</feature>
<dbReference type="InterPro" id="IPR036856">
    <property type="entry name" value="Ald_Oxase/Xan_DH_a/b_sf"/>
</dbReference>
<dbReference type="SUPFAM" id="SSF56003">
    <property type="entry name" value="Molybdenum cofactor-binding domain"/>
    <property type="match status" value="1"/>
</dbReference>
<feature type="binding site" evidence="9">
    <location>
        <position position="2"/>
    </location>
    <ligand>
        <name>[2Fe-2S] cluster</name>
        <dbReference type="ChEBI" id="CHEBI:190135"/>
        <label>1</label>
    </ligand>
</feature>
<keyword evidence="9" id="KW-0411">Iron-sulfur</keyword>
<dbReference type="InterPro" id="IPR002346">
    <property type="entry name" value="Mopterin_DH_FAD-bd"/>
</dbReference>
<dbReference type="InterPro" id="IPR005107">
    <property type="entry name" value="CO_DH_flav_C"/>
</dbReference>
<evidence type="ECO:0000256" key="9">
    <source>
        <dbReference type="PIRSR" id="PIRSR000127-3"/>
    </source>
</evidence>
<dbReference type="InterPro" id="IPR036683">
    <property type="entry name" value="CO_DH_flav_C_dom_sf"/>
</dbReference>
<dbReference type="Gene3D" id="1.10.150.120">
    <property type="entry name" value="[2Fe-2S]-binding domain"/>
    <property type="match status" value="1"/>
</dbReference>
<gene>
    <name evidence="11" type="ORF">DIATSA_LOCUS6094</name>
</gene>
<dbReference type="AlphaFoldDB" id="A0A9N9R2S8"/>
<dbReference type="SMART" id="SM01008">
    <property type="entry name" value="Ald_Xan_dh_C"/>
    <property type="match status" value="1"/>
</dbReference>
<dbReference type="GO" id="GO:0051537">
    <property type="term" value="F:2 iron, 2 sulfur cluster binding"/>
    <property type="evidence" value="ECO:0007669"/>
    <property type="project" value="UniProtKB-KW"/>
</dbReference>
<dbReference type="PROSITE" id="PS51387">
    <property type="entry name" value="FAD_PCMH"/>
    <property type="match status" value="1"/>
</dbReference>
<dbReference type="Proteomes" id="UP001153714">
    <property type="component" value="Chromosome 19"/>
</dbReference>
<evidence type="ECO:0000256" key="5">
    <source>
        <dbReference type="ARBA" id="ARBA00023002"/>
    </source>
</evidence>
<dbReference type="PANTHER" id="PTHR11908:SF132">
    <property type="entry name" value="ALDEHYDE OXIDASE 1-RELATED"/>
    <property type="match status" value="1"/>
</dbReference>
<dbReference type="InterPro" id="IPR037165">
    <property type="entry name" value="AldOxase/xan_DH_Mopterin-bd_sf"/>
</dbReference>
<dbReference type="Pfam" id="PF00941">
    <property type="entry name" value="FAD_binding_5"/>
    <property type="match status" value="1"/>
</dbReference>
<dbReference type="SMART" id="SM01092">
    <property type="entry name" value="CO_deh_flav_C"/>
    <property type="match status" value="1"/>
</dbReference>
<dbReference type="InterPro" id="IPR046867">
    <property type="entry name" value="AldOxase/xan_DH_MoCoBD2"/>
</dbReference>
<comment type="subunit">
    <text evidence="3">Homodimer.</text>
</comment>
<keyword evidence="8" id="KW-0274">FAD</keyword>
<dbReference type="GO" id="GO:0071949">
    <property type="term" value="F:FAD binding"/>
    <property type="evidence" value="ECO:0007669"/>
    <property type="project" value="InterPro"/>
</dbReference>
<proteinExistence type="inferred from homology"/>
<dbReference type="SUPFAM" id="SSF55447">
    <property type="entry name" value="CO dehydrogenase flavoprotein C-terminal domain-like"/>
    <property type="match status" value="1"/>
</dbReference>
<keyword evidence="9" id="KW-0001">2Fe-2S</keyword>
<evidence type="ECO:0000256" key="3">
    <source>
        <dbReference type="ARBA" id="ARBA00011738"/>
    </source>
</evidence>
<keyword evidence="9" id="KW-0479">Metal-binding</keyword>
<sequence length="986" mass="111619">MCLVSVVSCQDWEVTTVEGIGNRRSGYHPVQKALAQYNGTQCGYCSPGWVMSMYSLLESKHYDLTQYEIENSFGSNTCRCTGYRPILDAFKSFAKDAPKPKLQDIEDLKECKSVNCKNNCDNNWCFINKSDTDTKTKKIVLKDNRIFYRVNQLDDIFYVLDKEGYESYMLMGGNTGRGATPILEYPRILIDISAVQEIKMHYLDQNLVVGAGTTLTDLMDIFLAISKTNEEFAYLQKFYEHLDLVAHIPVRNIGTIAGNLMTKHRYPKFSSDLYLLFESVGAYLTIVHQKKFIEVTPQDFLHLDMTGRVITFVKFPPLPEKYKFTSFKIMTRSQNAHAQVNAAFLYEFDHNHDNTVLSARIVFGGLSETFTHAQQTERFLVKKKIFTNEVLQEALRVLHDELIGLLQLIPESKLKPFYRSGAKNFKRTRPVSKGVEVYDTNPVIWPINEPMPRIDAMIQCAGEAEYVNDIPVRHQELYCAFVTSDICVGEIESIDPTPALKLPGVVAFFAAKDIPGKNSYLSQRVPTQLIPEEVFAEKEVGVSSNGEIQYLEYHFFQNYGYLAAEAIYTLTIPSLKNCYDNRRWQYKLFSVTTDLPSNTFARAPGELEAIALTEHIMERISYEIEKDPVEVRLNNIDPLATDTIDVIQTVLKESEYYKRKEEIAKFNSTNRWKKKGLRVAFLSWPAPTLVDYHVLLSVFHGDGTVVVAHGGVDIGQGINTRVIQVVAYTLNISMDKIKIKPTTVEKNPNTFTVGGSRTTHSACFGAIKCCQMILDRLSTVRETLNNPTWEVLVEAAFNQGINLQASYRVTANDVDTHRSAGAVVTEVELDILTGEHEILRVDLVEDVGTSVNPELDIGQVEGAFIMGIGYWTHEHLDYDKKTGELLTDRTWNYDVPLAKDIPIDFRVRLRRNSFNPFGTLGSKGESVSEPPICLAVSVVFALREAIAASREDSGYPKTQWFDVDAPYTIAKNVLKADVQLKEFLFN</sequence>
<evidence type="ECO:0000256" key="8">
    <source>
        <dbReference type="PIRSR" id="PIRSR000127-2"/>
    </source>
</evidence>
<comment type="cofactor">
    <cofactor evidence="9">
        <name>[2Fe-2S] cluster</name>
        <dbReference type="ChEBI" id="CHEBI:190135"/>
    </cofactor>
    <text evidence="9">Binds 2 [2Fe-2S] clusters.</text>
</comment>
<keyword evidence="8" id="KW-0285">Flavoprotein</keyword>
<dbReference type="InterPro" id="IPR002888">
    <property type="entry name" value="2Fe-2S-bd"/>
</dbReference>
<keyword evidence="6" id="KW-0576">Peroxisome</keyword>
<dbReference type="InterPro" id="IPR000674">
    <property type="entry name" value="Ald_Oxase/Xan_DH_a/b"/>
</dbReference>
<comment type="subcellular location">
    <subcellularLocation>
        <location evidence="1">Peroxisome</location>
    </subcellularLocation>
</comment>
<feature type="binding site" evidence="9">
    <location>
        <position position="602"/>
    </location>
    <ligand>
        <name>Mo-molybdopterin</name>
        <dbReference type="ChEBI" id="CHEBI:71302"/>
    </ligand>
    <ligandPart>
        <name>Mo</name>
        <dbReference type="ChEBI" id="CHEBI:28685"/>
    </ligandPart>
</feature>
<dbReference type="Pfam" id="PF20256">
    <property type="entry name" value="MoCoBD_2"/>
    <property type="match status" value="1"/>
</dbReference>
<dbReference type="PIRSF" id="PIRSF000127">
    <property type="entry name" value="Xanthine_DH"/>
    <property type="match status" value="1"/>
</dbReference>
<dbReference type="GO" id="GO:0016491">
    <property type="term" value="F:oxidoreductase activity"/>
    <property type="evidence" value="ECO:0007669"/>
    <property type="project" value="UniProtKB-KW"/>
</dbReference>
<dbReference type="Gene3D" id="3.30.365.10">
    <property type="entry name" value="Aldehyde oxidase/xanthine dehydrogenase, molybdopterin binding domain"/>
    <property type="match status" value="4"/>
</dbReference>
<dbReference type="Pfam" id="PF03450">
    <property type="entry name" value="CO_deh_flav_C"/>
    <property type="match status" value="1"/>
</dbReference>